<evidence type="ECO:0000313" key="16">
    <source>
        <dbReference type="EMBL" id="RGJ94076.1"/>
    </source>
</evidence>
<feature type="binding site" evidence="12">
    <location>
        <position position="319"/>
    </location>
    <ligand>
        <name>UDP-N-acetyl-alpha-D-glucosamine</name>
        <dbReference type="ChEBI" id="CHEBI:57705"/>
    </ligand>
</feature>
<evidence type="ECO:0000313" key="14">
    <source>
        <dbReference type="EMBL" id="MDC1752030.1"/>
    </source>
</evidence>
<dbReference type="UniPathway" id="UPA00219"/>
<dbReference type="GO" id="GO:0051301">
    <property type="term" value="P:cell division"/>
    <property type="evidence" value="ECO:0007669"/>
    <property type="project" value="UniProtKB-KW"/>
</dbReference>
<evidence type="ECO:0000313" key="18">
    <source>
        <dbReference type="Proteomes" id="UP000260844"/>
    </source>
</evidence>
<evidence type="ECO:0000256" key="10">
    <source>
        <dbReference type="ARBA" id="ARBA00038367"/>
    </source>
</evidence>
<evidence type="ECO:0000256" key="11">
    <source>
        <dbReference type="ARBA" id="ARBA00047527"/>
    </source>
</evidence>
<comment type="caution">
    <text evidence="15">The sequence shown here is derived from an EMBL/GenBank/DDBJ whole genome shotgun (WGS) entry which is preliminary data.</text>
</comment>
<dbReference type="InterPro" id="IPR050068">
    <property type="entry name" value="MurA_subfamily"/>
</dbReference>
<dbReference type="GO" id="GO:0008360">
    <property type="term" value="P:regulation of cell shape"/>
    <property type="evidence" value="ECO:0007669"/>
    <property type="project" value="UniProtKB-KW"/>
</dbReference>
<evidence type="ECO:0000256" key="7">
    <source>
        <dbReference type="ARBA" id="ARBA00022984"/>
    </source>
</evidence>
<evidence type="ECO:0000256" key="3">
    <source>
        <dbReference type="ARBA" id="ARBA00022490"/>
    </source>
</evidence>
<dbReference type="CDD" id="cd01555">
    <property type="entry name" value="UdpNAET"/>
    <property type="match status" value="1"/>
</dbReference>
<gene>
    <name evidence="12 14" type="primary">murA</name>
    <name evidence="15" type="ORF">BHV79_11315</name>
    <name evidence="16" type="ORF">DXD40_09710</name>
    <name evidence="14" type="ORF">POY80_06200</name>
</gene>
<feature type="binding site" evidence="12">
    <location>
        <begin position="22"/>
        <end position="23"/>
    </location>
    <ligand>
        <name>phosphoenolpyruvate</name>
        <dbReference type="ChEBI" id="CHEBI:58702"/>
    </ligand>
</feature>
<dbReference type="InterPro" id="IPR001986">
    <property type="entry name" value="Enolpyruvate_Tfrase_dom"/>
</dbReference>
<comment type="function">
    <text evidence="12">Cell wall formation. Adds enolpyruvyl to UDP-N-acetylglucosamine.</text>
</comment>
<organism evidence="15 17">
    <name type="scientific">Bacteroides uniformis</name>
    <dbReference type="NCBI Taxonomy" id="820"/>
    <lineage>
        <taxon>Bacteria</taxon>
        <taxon>Pseudomonadati</taxon>
        <taxon>Bacteroidota</taxon>
        <taxon>Bacteroidia</taxon>
        <taxon>Bacteroidales</taxon>
        <taxon>Bacteroidaceae</taxon>
        <taxon>Bacteroides</taxon>
    </lineage>
</organism>
<evidence type="ECO:0000256" key="6">
    <source>
        <dbReference type="ARBA" id="ARBA00022960"/>
    </source>
</evidence>
<reference evidence="15 17" key="1">
    <citation type="journal article" date="2016" name="Nat. Biotechnol.">
        <title>Measurement of bacterial replication rates in microbial communities.</title>
        <authorList>
            <person name="Brown C.T."/>
            <person name="Olm M.R."/>
            <person name="Thomas B.C."/>
            <person name="Banfield J.F."/>
        </authorList>
    </citation>
    <scope>NUCLEOTIDE SEQUENCE [LARGE SCALE GENOMIC DNA]</scope>
    <source>
        <strain evidence="15">45_41</strain>
    </source>
</reference>
<keyword evidence="3 12" id="KW-0963">Cytoplasm</keyword>
<evidence type="ECO:0000256" key="8">
    <source>
        <dbReference type="ARBA" id="ARBA00023306"/>
    </source>
</evidence>
<evidence type="ECO:0000313" key="17">
    <source>
        <dbReference type="Proteomes" id="UP000186549"/>
    </source>
</evidence>
<evidence type="ECO:0000259" key="13">
    <source>
        <dbReference type="Pfam" id="PF00275"/>
    </source>
</evidence>
<dbReference type="HAMAP" id="MF_00111">
    <property type="entry name" value="MurA"/>
    <property type="match status" value="1"/>
</dbReference>
<comment type="catalytic activity">
    <reaction evidence="11 12">
        <text>phosphoenolpyruvate + UDP-N-acetyl-alpha-D-glucosamine = UDP-N-acetyl-3-O-(1-carboxyvinyl)-alpha-D-glucosamine + phosphate</text>
        <dbReference type="Rhea" id="RHEA:18681"/>
        <dbReference type="ChEBI" id="CHEBI:43474"/>
        <dbReference type="ChEBI" id="CHEBI:57705"/>
        <dbReference type="ChEBI" id="CHEBI:58702"/>
        <dbReference type="ChEBI" id="CHEBI:68483"/>
        <dbReference type="EC" id="2.5.1.7"/>
    </reaction>
</comment>
<dbReference type="InterPro" id="IPR005750">
    <property type="entry name" value="UDP_GlcNAc_COvinyl_MurA"/>
</dbReference>
<evidence type="ECO:0000256" key="12">
    <source>
        <dbReference type="HAMAP-Rule" id="MF_00111"/>
    </source>
</evidence>
<comment type="subcellular location">
    <subcellularLocation>
        <location evidence="1 12">Cytoplasm</location>
    </subcellularLocation>
</comment>
<name>A0A1Q6HZL3_BACUN</name>
<feature type="domain" description="Enolpyruvate transferase" evidence="13">
    <location>
        <begin position="7"/>
        <end position="423"/>
    </location>
</feature>
<dbReference type="SUPFAM" id="SSF55205">
    <property type="entry name" value="EPT/RTPC-like"/>
    <property type="match status" value="1"/>
</dbReference>
<dbReference type="EMBL" id="JAQNQY010000005">
    <property type="protein sequence ID" value="MDC1752030.1"/>
    <property type="molecule type" value="Genomic_DNA"/>
</dbReference>
<feature type="binding site" evidence="12">
    <location>
        <position position="97"/>
    </location>
    <ligand>
        <name>UDP-N-acetyl-alpha-D-glucosamine</name>
        <dbReference type="ChEBI" id="CHEBI:57705"/>
    </ligand>
</feature>
<evidence type="ECO:0000256" key="4">
    <source>
        <dbReference type="ARBA" id="ARBA00022618"/>
    </source>
</evidence>
<dbReference type="EC" id="2.5.1.7" evidence="12"/>
<accession>A0A1Q6HZL3</accession>
<dbReference type="Pfam" id="PF00275">
    <property type="entry name" value="EPSP_synthase"/>
    <property type="match status" value="1"/>
</dbReference>
<dbReference type="GO" id="GO:0005737">
    <property type="term" value="C:cytoplasm"/>
    <property type="evidence" value="ECO:0007669"/>
    <property type="project" value="UniProtKB-SubCell"/>
</dbReference>
<dbReference type="RefSeq" id="WP_117689061.1">
    <property type="nucleotide sequence ID" value="NZ_DAWDQX010000044.1"/>
</dbReference>
<sequence>MASFVIEGGHRLSGDIYPQGAKNEVLQIICATLLTAEEVTVHNIPDILDVNNLIQLMRDMGVSVSKKGIDTYSFQAANIDFAYLESDAFLKKCSSLRGSVMLVGPMVARFGKAMISKPGGDKIGRRRLDTHFIGIQNLGADFVYNEERGIYEISAKQLHGSYMLLDEASVTGTANIVMAAVLTKGKTTIYNAACEPYVQQLCRMLNRMGAKIEGIASNLLTIEGVDELHGTEHTILPDMIEVGSFIGMAAMTRSELTIKNVSYENLGIIPDSFRRLGIKMEQWEDDIYVPAQETYQIESFIDGSIMTIADAPWPGLTPDLLSVLLVVATQAKGSVLIHQKMFESRLFFVDKLIDMGAQIILCDPHRAVVIGHDHGFKLRGGNMTSPDIRAGIALLIAAMSADGISRIHNIEQIDRGYQNIEGRLNALGARITRIE</sequence>
<dbReference type="Proteomes" id="UP001218502">
    <property type="component" value="Unassembled WGS sequence"/>
</dbReference>
<dbReference type="GO" id="GO:0008760">
    <property type="term" value="F:UDP-N-acetylglucosamine 1-carboxyvinyltransferase activity"/>
    <property type="evidence" value="ECO:0007669"/>
    <property type="project" value="UniProtKB-UniRule"/>
</dbReference>
<evidence type="ECO:0000256" key="2">
    <source>
        <dbReference type="ARBA" id="ARBA00004752"/>
    </source>
</evidence>
<dbReference type="NCBIfam" id="TIGR01072">
    <property type="entry name" value="murA"/>
    <property type="match status" value="1"/>
</dbReference>
<protein>
    <recommendedName>
        <fullName evidence="12">UDP-N-acetylglucosamine 1-carboxyvinyltransferase</fullName>
        <ecNumber evidence="12">2.5.1.7</ecNumber>
    </recommendedName>
    <alternativeName>
        <fullName evidence="12">Enoylpyruvate transferase</fullName>
    </alternativeName>
    <alternativeName>
        <fullName evidence="12">UDP-N-acetylglucosamine enolpyruvyl transferase</fullName>
        <shortName evidence="12">EPT</shortName>
    </alternativeName>
</protein>
<dbReference type="GO" id="GO:0071555">
    <property type="term" value="P:cell wall organization"/>
    <property type="evidence" value="ECO:0007669"/>
    <property type="project" value="UniProtKB-KW"/>
</dbReference>
<dbReference type="InterPro" id="IPR013792">
    <property type="entry name" value="RNA3'P_cycl/enolpyr_Trfase_a/b"/>
</dbReference>
<keyword evidence="7 12" id="KW-0573">Peptidoglycan synthesis</keyword>
<dbReference type="GO" id="GO:0009252">
    <property type="term" value="P:peptidoglycan biosynthetic process"/>
    <property type="evidence" value="ECO:0007669"/>
    <property type="project" value="UniProtKB-UniRule"/>
</dbReference>
<keyword evidence="4 12" id="KW-0132">Cell division</keyword>
<evidence type="ECO:0000256" key="9">
    <source>
        <dbReference type="ARBA" id="ARBA00023316"/>
    </source>
</evidence>
<dbReference type="InterPro" id="IPR036968">
    <property type="entry name" value="Enolpyruvate_Tfrase_sf"/>
</dbReference>
<keyword evidence="9 12" id="KW-0961">Cell wall biogenesis/degradation</keyword>
<keyword evidence="5 12" id="KW-0808">Transferase</keyword>
<reference evidence="14" key="3">
    <citation type="submission" date="2022-10" db="EMBL/GenBank/DDBJ databases">
        <title>Human gut microbiome strain richness.</title>
        <authorList>
            <person name="Chen-Liaw A."/>
        </authorList>
    </citation>
    <scope>NUCLEOTIDE SEQUENCE</scope>
    <source>
        <strain evidence="14">A1_m1001262Bd0_191120</strain>
    </source>
</reference>
<dbReference type="EMBL" id="QSPV01000006">
    <property type="protein sequence ID" value="RGJ94076.1"/>
    <property type="molecule type" value="Genomic_DNA"/>
</dbReference>
<comment type="similarity">
    <text evidence="10 12">Belongs to the EPSP synthase family. MurA subfamily.</text>
</comment>
<feature type="active site" description="Proton donor" evidence="12">
    <location>
        <position position="121"/>
    </location>
</feature>
<reference evidence="16 18" key="2">
    <citation type="submission" date="2018-08" db="EMBL/GenBank/DDBJ databases">
        <title>A genome reference for cultivated species of the human gut microbiota.</title>
        <authorList>
            <person name="Zou Y."/>
            <person name="Xue W."/>
            <person name="Luo G."/>
        </authorList>
    </citation>
    <scope>NUCLEOTIDE SEQUENCE [LARGE SCALE GENOMIC DNA]</scope>
    <source>
        <strain evidence="16 18">TM04-30</strain>
    </source>
</reference>
<dbReference type="GO" id="GO:0019277">
    <property type="term" value="P:UDP-N-acetylgalactosamine biosynthetic process"/>
    <property type="evidence" value="ECO:0007669"/>
    <property type="project" value="InterPro"/>
</dbReference>
<dbReference type="Gene3D" id="3.65.10.10">
    <property type="entry name" value="Enolpyruvate transferase domain"/>
    <property type="match status" value="2"/>
</dbReference>
<feature type="binding site" evidence="12">
    <location>
        <position position="341"/>
    </location>
    <ligand>
        <name>UDP-N-acetyl-alpha-D-glucosamine</name>
        <dbReference type="ChEBI" id="CHEBI:57705"/>
    </ligand>
</feature>
<evidence type="ECO:0000256" key="1">
    <source>
        <dbReference type="ARBA" id="ARBA00004496"/>
    </source>
</evidence>
<dbReference type="Proteomes" id="UP000260844">
    <property type="component" value="Unassembled WGS sequence"/>
</dbReference>
<keyword evidence="8 12" id="KW-0131">Cell cycle</keyword>
<keyword evidence="6 12" id="KW-0133">Cell shape</keyword>
<dbReference type="AlphaFoldDB" id="A0A1Q6HZL3"/>
<dbReference type="NCBIfam" id="NF006873">
    <property type="entry name" value="PRK09369.1"/>
    <property type="match status" value="1"/>
</dbReference>
<comment type="caution">
    <text evidence="12">Lacks conserved residue(s) required for the propagation of feature annotation.</text>
</comment>
<dbReference type="EMBL" id="MNQU01000236">
    <property type="protein sequence ID" value="OKZ32074.1"/>
    <property type="molecule type" value="Genomic_DNA"/>
</dbReference>
<dbReference type="PANTHER" id="PTHR43783">
    <property type="entry name" value="UDP-N-ACETYLGLUCOSAMINE 1-CARBOXYVINYLTRANSFERASE"/>
    <property type="match status" value="1"/>
</dbReference>
<comment type="pathway">
    <text evidence="2 12">Cell wall biogenesis; peptidoglycan biosynthesis.</text>
</comment>
<proteinExistence type="inferred from homology"/>
<dbReference type="PANTHER" id="PTHR43783:SF1">
    <property type="entry name" value="UDP-N-ACETYLGLUCOSAMINE 1-CARBOXYVINYLTRANSFERASE"/>
    <property type="match status" value="1"/>
</dbReference>
<evidence type="ECO:0000313" key="15">
    <source>
        <dbReference type="EMBL" id="OKZ32074.1"/>
    </source>
</evidence>
<evidence type="ECO:0000256" key="5">
    <source>
        <dbReference type="ARBA" id="ARBA00022679"/>
    </source>
</evidence>
<dbReference type="Proteomes" id="UP000186549">
    <property type="component" value="Unassembled WGS sequence"/>
</dbReference>